<gene>
    <name evidence="9" type="primary">rpoD</name>
    <name evidence="6" type="synonym">sigA</name>
    <name evidence="9" type="ORF">ENQ35_00225</name>
</gene>
<dbReference type="Pfam" id="PF04545">
    <property type="entry name" value="Sigma70_r4"/>
    <property type="match status" value="1"/>
</dbReference>
<dbReference type="EMBL" id="DSMV01000016">
    <property type="protein sequence ID" value="HDW51171.1"/>
    <property type="molecule type" value="Genomic_DNA"/>
</dbReference>
<dbReference type="NCBIfam" id="TIGR02937">
    <property type="entry name" value="sigma70-ECF"/>
    <property type="match status" value="1"/>
</dbReference>
<dbReference type="InterPro" id="IPR007630">
    <property type="entry name" value="RNA_pol_sigma70_r4"/>
</dbReference>
<evidence type="ECO:0000256" key="4">
    <source>
        <dbReference type="ARBA" id="ARBA00023125"/>
    </source>
</evidence>
<dbReference type="GO" id="GO:0016987">
    <property type="term" value="F:sigma factor activity"/>
    <property type="evidence" value="ECO:0007669"/>
    <property type="project" value="UniProtKB-UniRule"/>
</dbReference>
<comment type="function">
    <text evidence="6">Sigma factors are initiation factors that promote the attachment of RNA polymerase to specific initiation sites and are then released. This sigma factor is the primary sigma factor during exponential growth.</text>
</comment>
<protein>
    <recommendedName>
        <fullName evidence="6">RNA polymerase sigma factor SigA</fullName>
    </recommendedName>
</protein>
<comment type="subunit">
    <text evidence="6">Interacts transiently with the RNA polymerase catalytic core.</text>
</comment>
<dbReference type="PANTHER" id="PTHR30603">
    <property type="entry name" value="RNA POLYMERASE SIGMA FACTOR RPO"/>
    <property type="match status" value="1"/>
</dbReference>
<dbReference type="PANTHER" id="PTHR30603:SF60">
    <property type="entry name" value="RNA POLYMERASE SIGMA FACTOR RPOD"/>
    <property type="match status" value="1"/>
</dbReference>
<evidence type="ECO:0000259" key="8">
    <source>
        <dbReference type="PROSITE" id="PS00716"/>
    </source>
</evidence>
<keyword evidence="4 6" id="KW-0238">DNA-binding</keyword>
<feature type="region of interest" description="Sigma-70 factor domain-2" evidence="6">
    <location>
        <begin position="131"/>
        <end position="201"/>
    </location>
</feature>
<reference evidence="9" key="1">
    <citation type="journal article" date="2020" name="mSystems">
        <title>Genome- and Community-Level Interaction Insights into Carbon Utilization and Element Cycling Functions of Hydrothermarchaeota in Hydrothermal Sediment.</title>
        <authorList>
            <person name="Zhou Z."/>
            <person name="Liu Y."/>
            <person name="Xu W."/>
            <person name="Pan J."/>
            <person name="Luo Z.H."/>
            <person name="Li M."/>
        </authorList>
    </citation>
    <scope>NUCLEOTIDE SEQUENCE [LARGE SCALE GENOMIC DNA]</scope>
    <source>
        <strain evidence="9">SpSt-301</strain>
    </source>
</reference>
<keyword evidence="5 6" id="KW-0804">Transcription</keyword>
<sequence length="364" mass="41666">MSVEDISGYSEIESLLEKGKKRGVLTYGEIMESLQGTDLTPDQIDDIYKQLTTMGIDVVPEIHDLERVGGSSEPQSEEAEIDLSVPEGIEIDDPVRMYLKEIGRIPLLSPEEEVELAKQMEKGDAAAKRRLIEANLRLVVSIAKRYVGRGMLFLDLIQEGNLGLIKAVEKFDYRKGYKFSTYATWWIRQAITRAIADQARTIRIPVHMVETINKLIRVSRQLLQELGREPTPEEVAREMDISEDKVREIMKIAQEPVSLETPIGEEEDSHLGDFIEDQEAQAPAEEASFTLLREQLNEVLHTLTEREQRVLRLRFGLDDGQARTLEEVGQKFGVTRERIRQIEAKTLRKLRHPSRSKKLKDYLE</sequence>
<dbReference type="Pfam" id="PF04539">
    <property type="entry name" value="Sigma70_r3"/>
    <property type="match status" value="1"/>
</dbReference>
<dbReference type="InterPro" id="IPR013324">
    <property type="entry name" value="RNA_pol_sigma_r3/r4-like"/>
</dbReference>
<evidence type="ECO:0000259" key="7">
    <source>
        <dbReference type="PROSITE" id="PS00715"/>
    </source>
</evidence>
<keyword evidence="1 6" id="KW-0963">Cytoplasm</keyword>
<dbReference type="InterPro" id="IPR014284">
    <property type="entry name" value="RNA_pol_sigma-70_dom"/>
</dbReference>
<dbReference type="NCBIfam" id="NF006666">
    <property type="entry name" value="PRK09210.1"/>
    <property type="match status" value="1"/>
</dbReference>
<proteinExistence type="inferred from homology"/>
<dbReference type="InterPro" id="IPR036388">
    <property type="entry name" value="WH-like_DNA-bd_sf"/>
</dbReference>
<dbReference type="Pfam" id="PF04542">
    <property type="entry name" value="Sigma70_r2"/>
    <property type="match status" value="1"/>
</dbReference>
<dbReference type="InterPro" id="IPR050239">
    <property type="entry name" value="Sigma-70_RNA_pol_init_factors"/>
</dbReference>
<comment type="similarity">
    <text evidence="6">Belongs to the sigma-70 factor family. RpoD/SigA subfamily.</text>
</comment>
<dbReference type="AlphaFoldDB" id="A0A7C1IX79"/>
<dbReference type="GO" id="GO:0005737">
    <property type="term" value="C:cytoplasm"/>
    <property type="evidence" value="ECO:0007669"/>
    <property type="project" value="UniProtKB-SubCell"/>
</dbReference>
<feature type="short sequence motif" description="Interaction with polymerase core subunit RpoC" evidence="6">
    <location>
        <begin position="155"/>
        <end position="158"/>
    </location>
</feature>
<dbReference type="Gene3D" id="1.10.601.10">
    <property type="entry name" value="RNA Polymerase Primary Sigma Factor"/>
    <property type="match status" value="2"/>
</dbReference>
<feature type="domain" description="RNA polymerase sigma-70" evidence="8">
    <location>
        <begin position="324"/>
        <end position="350"/>
    </location>
</feature>
<feature type="region of interest" description="Sigma-70 factor domain-3" evidence="6">
    <location>
        <begin position="210"/>
        <end position="286"/>
    </location>
</feature>
<dbReference type="InterPro" id="IPR007127">
    <property type="entry name" value="RNA_pol_sigma_70_r1_1"/>
</dbReference>
<dbReference type="SUPFAM" id="SSF88659">
    <property type="entry name" value="Sigma3 and sigma4 domains of RNA polymerase sigma factors"/>
    <property type="match status" value="2"/>
</dbReference>
<dbReference type="PROSITE" id="PS00715">
    <property type="entry name" value="SIGMA70_1"/>
    <property type="match status" value="1"/>
</dbReference>
<dbReference type="CDD" id="cd06171">
    <property type="entry name" value="Sigma70_r4"/>
    <property type="match status" value="1"/>
</dbReference>
<evidence type="ECO:0000256" key="6">
    <source>
        <dbReference type="HAMAP-Rule" id="MF_00963"/>
    </source>
</evidence>
<feature type="region of interest" description="Sigma-70 factor domain-4" evidence="6">
    <location>
        <begin position="299"/>
        <end position="352"/>
    </location>
</feature>
<dbReference type="InterPro" id="IPR007624">
    <property type="entry name" value="RNA_pol_sigma70_r3"/>
</dbReference>
<evidence type="ECO:0000256" key="1">
    <source>
        <dbReference type="ARBA" id="ARBA00022490"/>
    </source>
</evidence>
<dbReference type="InterPro" id="IPR013325">
    <property type="entry name" value="RNA_pol_sigma_r2"/>
</dbReference>
<organism evidence="9">
    <name type="scientific">Ammonifex degensii</name>
    <dbReference type="NCBI Taxonomy" id="42838"/>
    <lineage>
        <taxon>Bacteria</taxon>
        <taxon>Bacillati</taxon>
        <taxon>Bacillota</taxon>
        <taxon>Clostridia</taxon>
        <taxon>Thermoanaerobacterales</taxon>
        <taxon>Thermoanaerobacteraceae</taxon>
        <taxon>Ammonifex</taxon>
    </lineage>
</organism>
<evidence type="ECO:0000256" key="5">
    <source>
        <dbReference type="ARBA" id="ARBA00023163"/>
    </source>
</evidence>
<dbReference type="InterPro" id="IPR042189">
    <property type="entry name" value="RNA_pol_sigma_70_r1_1_sf"/>
</dbReference>
<dbReference type="FunFam" id="1.10.10.10:FF:000002">
    <property type="entry name" value="RNA polymerase sigma factor SigA"/>
    <property type="match status" value="1"/>
</dbReference>
<dbReference type="Gene3D" id="1.10.220.120">
    <property type="entry name" value="Sigma-70 factor, region 1.1"/>
    <property type="match status" value="1"/>
</dbReference>
<dbReference type="InterPro" id="IPR028630">
    <property type="entry name" value="Sigma70_RpoD"/>
</dbReference>
<evidence type="ECO:0000256" key="3">
    <source>
        <dbReference type="ARBA" id="ARBA00023082"/>
    </source>
</evidence>
<dbReference type="GO" id="GO:0006352">
    <property type="term" value="P:DNA-templated transcription initiation"/>
    <property type="evidence" value="ECO:0007669"/>
    <property type="project" value="UniProtKB-UniRule"/>
</dbReference>
<dbReference type="InterPro" id="IPR009042">
    <property type="entry name" value="RNA_pol_sigma70_r1_2"/>
</dbReference>
<feature type="DNA-binding region" description="H-T-H motif" evidence="6">
    <location>
        <begin position="325"/>
        <end position="344"/>
    </location>
</feature>
<feature type="domain" description="RNA polymerase sigma-70" evidence="7">
    <location>
        <begin position="155"/>
        <end position="168"/>
    </location>
</feature>
<dbReference type="PROSITE" id="PS00716">
    <property type="entry name" value="SIGMA70_2"/>
    <property type="match status" value="1"/>
</dbReference>
<dbReference type="Pfam" id="PF00140">
    <property type="entry name" value="Sigma70_r1_2"/>
    <property type="match status" value="1"/>
</dbReference>
<dbReference type="HAMAP" id="MF_00963">
    <property type="entry name" value="Sigma70_RpoD_SigA"/>
    <property type="match status" value="1"/>
</dbReference>
<dbReference type="InterPro" id="IPR007627">
    <property type="entry name" value="RNA_pol_sigma70_r2"/>
</dbReference>
<keyword evidence="3 6" id="KW-0731">Sigma factor</keyword>
<dbReference type="NCBIfam" id="TIGR02393">
    <property type="entry name" value="RpoD_Cterm"/>
    <property type="match status" value="1"/>
</dbReference>
<dbReference type="Gene3D" id="1.10.10.10">
    <property type="entry name" value="Winged helix-like DNA-binding domain superfamily/Winged helix DNA-binding domain"/>
    <property type="match status" value="2"/>
</dbReference>
<dbReference type="SUPFAM" id="SSF88946">
    <property type="entry name" value="Sigma2 domain of RNA polymerase sigma factors"/>
    <property type="match status" value="1"/>
</dbReference>
<accession>A0A7C1IX79</accession>
<dbReference type="PRINTS" id="PR00046">
    <property type="entry name" value="SIGMA70FCT"/>
</dbReference>
<dbReference type="GO" id="GO:0003677">
    <property type="term" value="F:DNA binding"/>
    <property type="evidence" value="ECO:0007669"/>
    <property type="project" value="UniProtKB-UniRule"/>
</dbReference>
<evidence type="ECO:0000313" key="9">
    <source>
        <dbReference type="EMBL" id="HDW51171.1"/>
    </source>
</evidence>
<dbReference type="FunFam" id="1.10.10.10:FF:000004">
    <property type="entry name" value="RNA polymerase sigma factor SigA"/>
    <property type="match status" value="1"/>
</dbReference>
<dbReference type="Pfam" id="PF03979">
    <property type="entry name" value="Sigma70_r1_1"/>
    <property type="match status" value="1"/>
</dbReference>
<dbReference type="InterPro" id="IPR000943">
    <property type="entry name" value="RNA_pol_sigma70"/>
</dbReference>
<comment type="subcellular location">
    <subcellularLocation>
        <location evidence="6">Cytoplasm</location>
    </subcellularLocation>
</comment>
<name>A0A7C1IX79_9THEO</name>
<evidence type="ECO:0000256" key="2">
    <source>
        <dbReference type="ARBA" id="ARBA00023015"/>
    </source>
</evidence>
<dbReference type="InterPro" id="IPR012760">
    <property type="entry name" value="RNA_pol_sigma_RpoD_C"/>
</dbReference>
<comment type="caution">
    <text evidence="9">The sequence shown here is derived from an EMBL/GenBank/DDBJ whole genome shotgun (WGS) entry which is preliminary data.</text>
</comment>
<dbReference type="FunFam" id="1.10.601.10:FF:000001">
    <property type="entry name" value="RNA polymerase sigma factor SigA"/>
    <property type="match status" value="1"/>
</dbReference>
<keyword evidence="2 6" id="KW-0805">Transcription regulation</keyword>